<proteinExistence type="predicted"/>
<protein>
    <submittedName>
        <fullName evidence="1">Uncharacterized protein</fullName>
    </submittedName>
</protein>
<reference evidence="1 2" key="1">
    <citation type="submission" date="2020-02" db="EMBL/GenBank/DDBJ databases">
        <authorList>
            <person name="Li G."/>
        </authorList>
    </citation>
    <scope>NUCLEOTIDE SEQUENCE [LARGE SCALE GENOMIC DNA]</scope>
    <source>
        <strain evidence="1 2">DSM 102029</strain>
    </source>
</reference>
<organism evidence="1 2">
    <name type="scientific">Ancylobacter pratisalsi</name>
    <dbReference type="NCBI Taxonomy" id="1745854"/>
    <lineage>
        <taxon>Bacteria</taxon>
        <taxon>Pseudomonadati</taxon>
        <taxon>Pseudomonadota</taxon>
        <taxon>Alphaproteobacteria</taxon>
        <taxon>Hyphomicrobiales</taxon>
        <taxon>Xanthobacteraceae</taxon>
        <taxon>Ancylobacter</taxon>
    </lineage>
</organism>
<name>A0A6P1YSX3_9HYPH</name>
<dbReference type="RefSeq" id="WP_163076935.1">
    <property type="nucleotide sequence ID" value="NZ_CP048630.1"/>
</dbReference>
<evidence type="ECO:0000313" key="1">
    <source>
        <dbReference type="EMBL" id="QIB35796.1"/>
    </source>
</evidence>
<dbReference type="KEGG" id="apra:G3A50_20340"/>
<dbReference type="Proteomes" id="UP000464751">
    <property type="component" value="Chromosome"/>
</dbReference>
<gene>
    <name evidence="1" type="ORF">G3A50_20340</name>
</gene>
<sequence>MKIIVAACASVMLAGCVTESAQFKPSVGQETLVRDGQPALVSTKSRSIVLIRPASRHIEQGARPIYIVAVMNTGATPVLMSTNDIAVEQTRNGEVITDLKVLSYDDLVREEKNRQIMRAVAVGVSSAANSYSASQAGYYQGRGTVYTPRGPVRYTVSGYDPAAAALAQANASATNSAMIRDAVETGQRNMATLEQQVLKDNTVMPGEWVGGQVHIAPPVNDPDGKFYRIRVVVGSDVHEIDIAQVKSEG</sequence>
<keyword evidence="2" id="KW-1185">Reference proteome</keyword>
<evidence type="ECO:0000313" key="2">
    <source>
        <dbReference type="Proteomes" id="UP000464751"/>
    </source>
</evidence>
<dbReference type="PROSITE" id="PS51257">
    <property type="entry name" value="PROKAR_LIPOPROTEIN"/>
    <property type="match status" value="1"/>
</dbReference>
<dbReference type="EMBL" id="CP048630">
    <property type="protein sequence ID" value="QIB35796.1"/>
    <property type="molecule type" value="Genomic_DNA"/>
</dbReference>
<dbReference type="AlphaFoldDB" id="A0A6P1YSX3"/>
<accession>A0A6P1YSX3</accession>